<dbReference type="Proteomes" id="UP001311915">
    <property type="component" value="Unassembled WGS sequence"/>
</dbReference>
<reference evidence="1 2" key="1">
    <citation type="submission" date="2023-10" db="EMBL/GenBank/DDBJ databases">
        <title>Genome-Wide Identification Analysis in wild type Solanum Pinnatisectum Reveals Some Genes Defensing Phytophthora Infestans.</title>
        <authorList>
            <person name="Sun C."/>
        </authorList>
    </citation>
    <scope>NUCLEOTIDE SEQUENCE [LARGE SCALE GENOMIC DNA]</scope>
    <source>
        <strain evidence="1">LQN</strain>
        <tissue evidence="1">Leaf</tissue>
    </source>
</reference>
<gene>
    <name evidence="1" type="ORF">R3W88_030133</name>
</gene>
<evidence type="ECO:0000313" key="1">
    <source>
        <dbReference type="EMBL" id="KAK4709208.1"/>
    </source>
</evidence>
<organism evidence="1 2">
    <name type="scientific">Solanum pinnatisectum</name>
    <name type="common">tansyleaf nightshade</name>
    <dbReference type="NCBI Taxonomy" id="50273"/>
    <lineage>
        <taxon>Eukaryota</taxon>
        <taxon>Viridiplantae</taxon>
        <taxon>Streptophyta</taxon>
        <taxon>Embryophyta</taxon>
        <taxon>Tracheophyta</taxon>
        <taxon>Spermatophyta</taxon>
        <taxon>Magnoliopsida</taxon>
        <taxon>eudicotyledons</taxon>
        <taxon>Gunneridae</taxon>
        <taxon>Pentapetalae</taxon>
        <taxon>asterids</taxon>
        <taxon>lamiids</taxon>
        <taxon>Solanales</taxon>
        <taxon>Solanaceae</taxon>
        <taxon>Solanoideae</taxon>
        <taxon>Solaneae</taxon>
        <taxon>Solanum</taxon>
    </lineage>
</organism>
<comment type="caution">
    <text evidence="1">The sequence shown here is derived from an EMBL/GenBank/DDBJ whole genome shotgun (WGS) entry which is preliminary data.</text>
</comment>
<accession>A0AAV9K7A2</accession>
<name>A0AAV9K7A2_9SOLN</name>
<keyword evidence="2" id="KW-1185">Reference proteome</keyword>
<sequence length="102" mass="11265">MDLLLQSGTYIGAEPNNGVLPNEVKGPNLTPTLAGTTLEMQKTALAAEMAMLVHQVNVGSLKQKSAMLIGHLRLRKAKNRRVARKQRRLLLSTSTLHIRQRV</sequence>
<proteinExistence type="predicted"/>
<dbReference type="AlphaFoldDB" id="A0AAV9K7A2"/>
<dbReference type="EMBL" id="JAWPEI010000012">
    <property type="protein sequence ID" value="KAK4709208.1"/>
    <property type="molecule type" value="Genomic_DNA"/>
</dbReference>
<evidence type="ECO:0000313" key="2">
    <source>
        <dbReference type="Proteomes" id="UP001311915"/>
    </source>
</evidence>
<protein>
    <submittedName>
        <fullName evidence="1">Uncharacterized protein</fullName>
    </submittedName>
</protein>